<dbReference type="GO" id="GO:0005886">
    <property type="term" value="C:plasma membrane"/>
    <property type="evidence" value="ECO:0007669"/>
    <property type="project" value="UniProtKB-SubCell"/>
</dbReference>
<dbReference type="AlphaFoldDB" id="A0A931E8L7"/>
<feature type="transmembrane region" description="Helical" evidence="6">
    <location>
        <begin position="124"/>
        <end position="150"/>
    </location>
</feature>
<sequence length="486" mass="55598">MVDSAGKISKGLISNKNIRFISFRYLIYAVQFVNSIFIAKYLGPYLFGIWGFILLVVQYLTQINLGIPHALNVKLATFEGKDGTQQVNNFSNALLLMLLHSLFIFLLICALSFTQISILVKYNFYQFLFFAGIIAILQNLGLVFVCIYRIKNLLQPITLYQACVPLLSLLVCFFWEGEKLLYALLYSQLLAYIFCLFVFVKQSPIQIKLKYQKDVLLSLLKSGLALLLYSASFYFIMIITRTFVSYYYRVEDLGFFSFALSLAQAVFLALDTISFLIFPKLINRFKYQQGAQLYSQVEVVRKNYTIAAYLLIFGFMLGFPVVMLFLPEYASSYKSFALLAISMAMLSSSFGISTLLIAFNRELLLGKIAFAALAINFLIAWILAKFSVSFFMIGFAPLIAYFVYSLMLEYFYNAIFIEKKRNFSFKRVFNFRLLVPALLLLAGILLDIVMLQPLAYALLLILNYRDILGLKELAITLIKNPSVFKI</sequence>
<evidence type="ECO:0000256" key="5">
    <source>
        <dbReference type="ARBA" id="ARBA00023136"/>
    </source>
</evidence>
<feature type="transmembrane region" description="Helical" evidence="6">
    <location>
        <begin position="45"/>
        <end position="65"/>
    </location>
</feature>
<evidence type="ECO:0000256" key="3">
    <source>
        <dbReference type="ARBA" id="ARBA00022692"/>
    </source>
</evidence>
<feature type="transmembrane region" description="Helical" evidence="6">
    <location>
        <begin position="306"/>
        <end position="326"/>
    </location>
</feature>
<protein>
    <submittedName>
        <fullName evidence="7">Oligosaccharide flippase family protein</fullName>
    </submittedName>
</protein>
<evidence type="ECO:0000256" key="2">
    <source>
        <dbReference type="ARBA" id="ARBA00022475"/>
    </source>
</evidence>
<dbReference type="EMBL" id="JADWYR010000001">
    <property type="protein sequence ID" value="MBG9375736.1"/>
    <property type="molecule type" value="Genomic_DNA"/>
</dbReference>
<keyword evidence="3 6" id="KW-0812">Transmembrane</keyword>
<comment type="subcellular location">
    <subcellularLocation>
        <location evidence="1">Cell membrane</location>
        <topology evidence="1">Multi-pass membrane protein</topology>
    </subcellularLocation>
</comment>
<proteinExistence type="predicted"/>
<keyword evidence="2" id="KW-1003">Cell membrane</keyword>
<feature type="transmembrane region" description="Helical" evidence="6">
    <location>
        <begin position="157"/>
        <end position="175"/>
    </location>
</feature>
<feature type="transmembrane region" description="Helical" evidence="6">
    <location>
        <begin position="226"/>
        <end position="248"/>
    </location>
</feature>
<feature type="transmembrane region" description="Helical" evidence="6">
    <location>
        <begin position="181"/>
        <end position="200"/>
    </location>
</feature>
<evidence type="ECO:0000313" key="7">
    <source>
        <dbReference type="EMBL" id="MBG9375736.1"/>
    </source>
</evidence>
<keyword evidence="8" id="KW-1185">Reference proteome</keyword>
<dbReference type="Proteomes" id="UP000628448">
    <property type="component" value="Unassembled WGS sequence"/>
</dbReference>
<name>A0A931E8L7_9BACT</name>
<dbReference type="PANTHER" id="PTHR30250">
    <property type="entry name" value="PST FAMILY PREDICTED COLANIC ACID TRANSPORTER"/>
    <property type="match status" value="1"/>
</dbReference>
<comment type="caution">
    <text evidence="7">The sequence shown here is derived from an EMBL/GenBank/DDBJ whole genome shotgun (WGS) entry which is preliminary data.</text>
</comment>
<feature type="transmembrane region" description="Helical" evidence="6">
    <location>
        <begin position="364"/>
        <end position="384"/>
    </location>
</feature>
<evidence type="ECO:0000256" key="1">
    <source>
        <dbReference type="ARBA" id="ARBA00004651"/>
    </source>
</evidence>
<organism evidence="7 8">
    <name type="scientific">Panacibacter microcysteis</name>
    <dbReference type="NCBI Taxonomy" id="2793269"/>
    <lineage>
        <taxon>Bacteria</taxon>
        <taxon>Pseudomonadati</taxon>
        <taxon>Bacteroidota</taxon>
        <taxon>Chitinophagia</taxon>
        <taxon>Chitinophagales</taxon>
        <taxon>Chitinophagaceae</taxon>
        <taxon>Panacibacter</taxon>
    </lineage>
</organism>
<dbReference type="PANTHER" id="PTHR30250:SF11">
    <property type="entry name" value="O-ANTIGEN TRANSPORTER-RELATED"/>
    <property type="match status" value="1"/>
</dbReference>
<dbReference type="Pfam" id="PF13440">
    <property type="entry name" value="Polysacc_synt_3"/>
    <property type="match status" value="1"/>
</dbReference>
<feature type="transmembrane region" description="Helical" evidence="6">
    <location>
        <begin position="254"/>
        <end position="278"/>
    </location>
</feature>
<evidence type="ECO:0000256" key="4">
    <source>
        <dbReference type="ARBA" id="ARBA00022989"/>
    </source>
</evidence>
<feature type="transmembrane region" description="Helical" evidence="6">
    <location>
        <begin position="390"/>
        <end position="412"/>
    </location>
</feature>
<keyword evidence="5 6" id="KW-0472">Membrane</keyword>
<keyword evidence="4 6" id="KW-1133">Transmembrane helix</keyword>
<gene>
    <name evidence="7" type="ORF">I5907_05790</name>
</gene>
<feature type="transmembrane region" description="Helical" evidence="6">
    <location>
        <begin position="433"/>
        <end position="462"/>
    </location>
</feature>
<accession>A0A931E8L7</accession>
<reference evidence="7" key="1">
    <citation type="submission" date="2020-11" db="EMBL/GenBank/DDBJ databases">
        <title>Bacterial whole genome sequence for Panacibacter sp. DH6.</title>
        <authorList>
            <person name="Le V."/>
            <person name="Ko S."/>
            <person name="Ahn C.-Y."/>
            <person name="Oh H.-M."/>
        </authorList>
    </citation>
    <scope>NUCLEOTIDE SEQUENCE</scope>
    <source>
        <strain evidence="7">DH6</strain>
    </source>
</reference>
<evidence type="ECO:0000256" key="6">
    <source>
        <dbReference type="SAM" id="Phobius"/>
    </source>
</evidence>
<evidence type="ECO:0000313" key="8">
    <source>
        <dbReference type="Proteomes" id="UP000628448"/>
    </source>
</evidence>
<dbReference type="InterPro" id="IPR050833">
    <property type="entry name" value="Poly_Biosynth_Transport"/>
</dbReference>
<feature type="transmembrane region" description="Helical" evidence="6">
    <location>
        <begin position="94"/>
        <end position="118"/>
    </location>
</feature>
<feature type="transmembrane region" description="Helical" evidence="6">
    <location>
        <begin position="21"/>
        <end position="39"/>
    </location>
</feature>
<feature type="transmembrane region" description="Helical" evidence="6">
    <location>
        <begin position="338"/>
        <end position="357"/>
    </location>
</feature>